<organism evidence="2 3">
    <name type="scientific">Adiantum capillus-veneris</name>
    <name type="common">Maidenhair fern</name>
    <dbReference type="NCBI Taxonomy" id="13818"/>
    <lineage>
        <taxon>Eukaryota</taxon>
        <taxon>Viridiplantae</taxon>
        <taxon>Streptophyta</taxon>
        <taxon>Embryophyta</taxon>
        <taxon>Tracheophyta</taxon>
        <taxon>Polypodiopsida</taxon>
        <taxon>Polypodiidae</taxon>
        <taxon>Polypodiales</taxon>
        <taxon>Pteridineae</taxon>
        <taxon>Pteridaceae</taxon>
        <taxon>Vittarioideae</taxon>
        <taxon>Adiantum</taxon>
    </lineage>
</organism>
<reference evidence="2" key="1">
    <citation type="submission" date="2021-01" db="EMBL/GenBank/DDBJ databases">
        <title>Adiantum capillus-veneris genome.</title>
        <authorList>
            <person name="Fang Y."/>
            <person name="Liao Q."/>
        </authorList>
    </citation>
    <scope>NUCLEOTIDE SEQUENCE</scope>
    <source>
        <strain evidence="2">H3</strain>
        <tissue evidence="2">Leaf</tissue>
    </source>
</reference>
<dbReference type="InterPro" id="IPR044673">
    <property type="entry name" value="DCL-like"/>
</dbReference>
<keyword evidence="3" id="KW-1185">Reference proteome</keyword>
<dbReference type="PANTHER" id="PTHR33415:SF12">
    <property type="entry name" value="PROTEIN EMBRYO DEFECTIVE 514"/>
    <property type="match status" value="1"/>
</dbReference>
<gene>
    <name evidence="2" type="ORF">GOP47_0003444</name>
</gene>
<dbReference type="OrthoDB" id="409625at2759"/>
<evidence type="ECO:0000313" key="3">
    <source>
        <dbReference type="Proteomes" id="UP000886520"/>
    </source>
</evidence>
<dbReference type="Proteomes" id="UP000886520">
    <property type="component" value="Chromosome 3"/>
</dbReference>
<feature type="region of interest" description="Disordered" evidence="1">
    <location>
        <begin position="218"/>
        <end position="271"/>
    </location>
</feature>
<dbReference type="FunFam" id="3.10.450.40:FF:000016">
    <property type="entry name" value="Predicted protein"/>
    <property type="match status" value="1"/>
</dbReference>
<proteinExistence type="predicted"/>
<protein>
    <submittedName>
        <fullName evidence="2">Uncharacterized protein</fullName>
    </submittedName>
</protein>
<evidence type="ECO:0000256" key="1">
    <source>
        <dbReference type="SAM" id="MobiDB-lite"/>
    </source>
</evidence>
<dbReference type="GO" id="GO:0017126">
    <property type="term" value="P:nucleologenesis"/>
    <property type="evidence" value="ECO:0007669"/>
    <property type="project" value="TreeGrafter"/>
</dbReference>
<dbReference type="GO" id="GO:0009658">
    <property type="term" value="P:chloroplast organization"/>
    <property type="evidence" value="ECO:0007669"/>
    <property type="project" value="TreeGrafter"/>
</dbReference>
<feature type="compositionally biased region" description="Basic and acidic residues" evidence="1">
    <location>
        <begin position="12"/>
        <end position="22"/>
    </location>
</feature>
<dbReference type="EMBL" id="JABFUD020000002">
    <property type="protein sequence ID" value="KAI5083701.1"/>
    <property type="molecule type" value="Genomic_DNA"/>
</dbReference>
<dbReference type="GO" id="GO:0009507">
    <property type="term" value="C:chloroplast"/>
    <property type="evidence" value="ECO:0007669"/>
    <property type="project" value="TreeGrafter"/>
</dbReference>
<dbReference type="GO" id="GO:1901259">
    <property type="term" value="P:chloroplast rRNA processing"/>
    <property type="evidence" value="ECO:0007669"/>
    <property type="project" value="TreeGrafter"/>
</dbReference>
<sequence length="271" mass="30090">MKTADQQMGAVGDDKEARKESMADVHMEEDVCEGQDLIEAVAGLACVHQEVGFIDGGDPAFKDAHGGPGPINKDDRTSSRIQKASKEACLVGDHVYGNQSTLHKGASIGPRHFTSSREMLKFFNQLLNGWPLNYNINKYEHMMLEDLLKKGHPNFSEKIGTGIQSFQVRINKAFDGRCFHVITIDGPMNDFSYRKCVNNILSLPKNLKSKFGRVQNEKGCNTQENGNARVCDSRSQPNSRSREREPNGNGQYDNSGRGRNIQGKGNSSRQK</sequence>
<dbReference type="Pfam" id="PF11523">
    <property type="entry name" value="DUF3223"/>
    <property type="match status" value="1"/>
</dbReference>
<comment type="caution">
    <text evidence="2">The sequence shown here is derived from an EMBL/GenBank/DDBJ whole genome shotgun (WGS) entry which is preliminary data.</text>
</comment>
<dbReference type="PANTHER" id="PTHR33415">
    <property type="entry name" value="PROTEIN EMBRYO DEFECTIVE 514"/>
    <property type="match status" value="1"/>
</dbReference>
<feature type="region of interest" description="Disordered" evidence="1">
    <location>
        <begin position="1"/>
        <end position="22"/>
    </location>
</feature>
<accession>A0A9D4VBZ4</accession>
<dbReference type="AlphaFoldDB" id="A0A9D4VBZ4"/>
<name>A0A9D4VBZ4_ADICA</name>
<dbReference type="Gene3D" id="3.10.450.40">
    <property type="match status" value="1"/>
</dbReference>
<evidence type="ECO:0000313" key="2">
    <source>
        <dbReference type="EMBL" id="KAI5083701.1"/>
    </source>
</evidence>
<dbReference type="GO" id="GO:0005634">
    <property type="term" value="C:nucleus"/>
    <property type="evidence" value="ECO:0007669"/>
    <property type="project" value="TreeGrafter"/>
</dbReference>